<keyword evidence="1" id="KW-0677">Repeat</keyword>
<dbReference type="SMART" id="SM00671">
    <property type="entry name" value="SEL1"/>
    <property type="match status" value="7"/>
</dbReference>
<dbReference type="InterPro" id="IPR051726">
    <property type="entry name" value="Chitin_Synth_Reg"/>
</dbReference>
<gene>
    <name evidence="3" type="ORF">MKK02DRAFT_24633</name>
</gene>
<dbReference type="AlphaFoldDB" id="A0AA38LWC7"/>
<feature type="compositionally biased region" description="Polar residues" evidence="2">
    <location>
        <begin position="121"/>
        <end position="130"/>
    </location>
</feature>
<comment type="caution">
    <text evidence="3">The sequence shown here is derived from an EMBL/GenBank/DDBJ whole genome shotgun (WGS) entry which is preliminary data.</text>
</comment>
<dbReference type="InterPro" id="IPR011990">
    <property type="entry name" value="TPR-like_helical_dom_sf"/>
</dbReference>
<dbReference type="InterPro" id="IPR006597">
    <property type="entry name" value="Sel1-like"/>
</dbReference>
<evidence type="ECO:0000313" key="4">
    <source>
        <dbReference type="Proteomes" id="UP001164286"/>
    </source>
</evidence>
<dbReference type="Pfam" id="PF08238">
    <property type="entry name" value="Sel1"/>
    <property type="match status" value="7"/>
</dbReference>
<protein>
    <submittedName>
        <fullName evidence="3">Activator of Chs3p</fullName>
    </submittedName>
</protein>
<dbReference type="SUPFAM" id="SSF81901">
    <property type="entry name" value="HCP-like"/>
    <property type="match status" value="2"/>
</dbReference>
<dbReference type="PANTHER" id="PTHR46430">
    <property type="entry name" value="PROTEIN SKT5-RELATED"/>
    <property type="match status" value="1"/>
</dbReference>
<feature type="region of interest" description="Disordered" evidence="2">
    <location>
        <begin position="265"/>
        <end position="296"/>
    </location>
</feature>
<dbReference type="Proteomes" id="UP001164286">
    <property type="component" value="Unassembled WGS sequence"/>
</dbReference>
<dbReference type="GeneID" id="77726114"/>
<reference evidence="3" key="1">
    <citation type="journal article" date="2022" name="G3 (Bethesda)">
        <title>High quality genome of the basidiomycete yeast Dioszegia hungarica PDD-24b-2 isolated from cloud water.</title>
        <authorList>
            <person name="Jarrige D."/>
            <person name="Haridas S."/>
            <person name="Bleykasten-Grosshans C."/>
            <person name="Joly M."/>
            <person name="Nadalig T."/>
            <person name="Sancelme M."/>
            <person name="Vuilleumier S."/>
            <person name="Grigoriev I.V."/>
            <person name="Amato P."/>
            <person name="Bringel F."/>
        </authorList>
    </citation>
    <scope>NUCLEOTIDE SEQUENCE</scope>
    <source>
        <strain evidence="3">PDD-24b-2</strain>
    </source>
</reference>
<feature type="compositionally biased region" description="Polar residues" evidence="2">
    <location>
        <begin position="141"/>
        <end position="155"/>
    </location>
</feature>
<sequence>MATSPHHPGQRRAQTYDNYSAGGPSTGYSNAGQDGGDGGAYHGRSQSLRADTPAPPQQSNADPPLPSYDALMAAEHNQVSHSPQPIETHYAGGHSRGPSLDTPYAPVDYANPRSSYDHHPQNPNRLSAGSSHRHRPVSDPNDLQFSQLSLTNTTPPGGIQRHPTAPSHPTYGQHEVYPARRTTGGYDGSASVYSLDTGVGVYNQANAYGGGQGYNGGMPQAQPDFTNPYYSAANEFLGPPPGAYASGPGHNPPLARTNTTASAMSAMSGMSGTGTAMSSMSSVNLSRKPTESVGALSTRRRGMNAAIDVNRPPYTKQYVDDYRKRMKDDPDPEAQFNFAKYMIEAAKKLGDEIAQTDPKLGRRYRDSLLQESLRLIKKLAEGKEPHADAQFFLANLYGTGQLGLQVDHEKAYYLYLMASKLNHPAATYRSAVCNEIGAGTKKDFQRAVLFYRKAAALGDTAAMYKLGMILLGGLLSQPRNIRESVIWLRRAASQADEDNPHALHELALLHERPNSGVLPHDPNLARELYVQAAQLGYAPAQFKLGSCHEFGHLGCVIDPRKSIAWYTRAAEKGDSEAELALSGWYLTGTEGVLKQSDQEAYLWGRKAANKGLAKAEYAVGYYCDVGIGRPADPELAKRWYQRAAAQNHSGAKQRLTELSSSKGSKGKRAPGRPTRSEASSECVVM</sequence>
<dbReference type="EMBL" id="JAKWFO010000005">
    <property type="protein sequence ID" value="KAI9636494.1"/>
    <property type="molecule type" value="Genomic_DNA"/>
</dbReference>
<organism evidence="3 4">
    <name type="scientific">Dioszegia hungarica</name>
    <dbReference type="NCBI Taxonomy" id="4972"/>
    <lineage>
        <taxon>Eukaryota</taxon>
        <taxon>Fungi</taxon>
        <taxon>Dikarya</taxon>
        <taxon>Basidiomycota</taxon>
        <taxon>Agaricomycotina</taxon>
        <taxon>Tremellomycetes</taxon>
        <taxon>Tremellales</taxon>
        <taxon>Bulleribasidiaceae</taxon>
        <taxon>Dioszegia</taxon>
    </lineage>
</organism>
<accession>A0AA38LWC7</accession>
<dbReference type="RefSeq" id="XP_052946271.1">
    <property type="nucleotide sequence ID" value="XM_053086913.1"/>
</dbReference>
<dbReference type="PANTHER" id="PTHR46430:SF3">
    <property type="entry name" value="ACTIVATOR OF C KINASE PROTEIN 1"/>
    <property type="match status" value="1"/>
</dbReference>
<proteinExistence type="predicted"/>
<feature type="compositionally biased region" description="Polar residues" evidence="2">
    <location>
        <begin position="646"/>
        <end position="663"/>
    </location>
</feature>
<feature type="region of interest" description="Disordered" evidence="2">
    <location>
        <begin position="646"/>
        <end position="685"/>
    </location>
</feature>
<feature type="region of interest" description="Disordered" evidence="2">
    <location>
        <begin position="1"/>
        <end position="174"/>
    </location>
</feature>
<keyword evidence="4" id="KW-1185">Reference proteome</keyword>
<evidence type="ECO:0000256" key="1">
    <source>
        <dbReference type="ARBA" id="ARBA00022737"/>
    </source>
</evidence>
<feature type="compositionally biased region" description="Low complexity" evidence="2">
    <location>
        <begin position="265"/>
        <end position="282"/>
    </location>
</feature>
<evidence type="ECO:0000256" key="2">
    <source>
        <dbReference type="SAM" id="MobiDB-lite"/>
    </source>
</evidence>
<dbReference type="Gene3D" id="1.25.40.10">
    <property type="entry name" value="Tetratricopeptide repeat domain"/>
    <property type="match status" value="1"/>
</dbReference>
<evidence type="ECO:0000313" key="3">
    <source>
        <dbReference type="EMBL" id="KAI9636494.1"/>
    </source>
</evidence>
<name>A0AA38LWC7_9TREE</name>